<keyword evidence="2" id="KW-1185">Reference proteome</keyword>
<dbReference type="AlphaFoldDB" id="A0A919FB06"/>
<gene>
    <name evidence="1" type="ORF">GCM10018781_02100</name>
</gene>
<evidence type="ECO:0000313" key="2">
    <source>
        <dbReference type="Proteomes" id="UP000617734"/>
    </source>
</evidence>
<sequence length="173" mass="18811">MFDEAVRAAGSPMLWRVAEATVDLPDQAAYWMSRAVLSESEPGGITVDPNCLGILGGTDGDPLVQNWSIAVRSEDHERALAALTTAAETRLWAVFEDGHEVPADEAEDFFCDTDLYNPNYVGIDETTTSVWMDCKDGIMPLMACTMLRIVKDELRKAGVRTAHLHSPAPASLG</sequence>
<comment type="caution">
    <text evidence="1">The sequence shown here is derived from an EMBL/GenBank/DDBJ whole genome shotgun (WGS) entry which is preliminary data.</text>
</comment>
<organism evidence="1 2">
    <name type="scientific">Kitasatospora indigofera</name>
    <dbReference type="NCBI Taxonomy" id="67307"/>
    <lineage>
        <taxon>Bacteria</taxon>
        <taxon>Bacillati</taxon>
        <taxon>Actinomycetota</taxon>
        <taxon>Actinomycetes</taxon>
        <taxon>Kitasatosporales</taxon>
        <taxon>Streptomycetaceae</taxon>
        <taxon>Kitasatospora</taxon>
    </lineage>
</organism>
<protein>
    <submittedName>
        <fullName evidence="1">Uncharacterized protein</fullName>
    </submittedName>
</protein>
<evidence type="ECO:0000313" key="1">
    <source>
        <dbReference type="EMBL" id="GHH59239.1"/>
    </source>
</evidence>
<reference evidence="1" key="2">
    <citation type="submission" date="2020-09" db="EMBL/GenBank/DDBJ databases">
        <authorList>
            <person name="Sun Q."/>
            <person name="Ohkuma M."/>
        </authorList>
    </citation>
    <scope>NUCLEOTIDE SEQUENCE</scope>
    <source>
        <strain evidence="1">JCM 4646</strain>
    </source>
</reference>
<accession>A0A919FB06</accession>
<dbReference type="Proteomes" id="UP000617734">
    <property type="component" value="Unassembled WGS sequence"/>
</dbReference>
<dbReference type="EMBL" id="BNBO01000001">
    <property type="protein sequence ID" value="GHH59239.1"/>
    <property type="molecule type" value="Genomic_DNA"/>
</dbReference>
<name>A0A919FB06_9ACTN</name>
<proteinExistence type="predicted"/>
<reference evidence="1" key="1">
    <citation type="journal article" date="2014" name="Int. J. Syst. Evol. Microbiol.">
        <title>Complete genome sequence of Corynebacterium casei LMG S-19264T (=DSM 44701T), isolated from a smear-ripened cheese.</title>
        <authorList>
            <consortium name="US DOE Joint Genome Institute (JGI-PGF)"/>
            <person name="Walter F."/>
            <person name="Albersmeier A."/>
            <person name="Kalinowski J."/>
            <person name="Ruckert C."/>
        </authorList>
    </citation>
    <scope>NUCLEOTIDE SEQUENCE</scope>
    <source>
        <strain evidence="1">JCM 4646</strain>
    </source>
</reference>